<comment type="caution">
    <text evidence="5">The sequence shown here is derived from an EMBL/GenBank/DDBJ whole genome shotgun (WGS) entry which is preliminary data.</text>
</comment>
<evidence type="ECO:0000259" key="4">
    <source>
        <dbReference type="Pfam" id="PF05726"/>
    </source>
</evidence>
<evidence type="ECO:0000313" key="6">
    <source>
        <dbReference type="Proteomes" id="UP000650424"/>
    </source>
</evidence>
<proteinExistence type="inferred from homology"/>
<dbReference type="InterPro" id="IPR014710">
    <property type="entry name" value="RmlC-like_jellyroll"/>
</dbReference>
<sequence length="288" mass="31692">MSVISLIISPRVKDLGGFTVGRILPFAKRHMVGPFIFLDHMGPAQFEAGHGMDVRPHPHIGLATVTYLFEGNMYHRDSLGSEQEILAGAVNWMTAGRGIVHSERSSPEQRLQTRTLHGLQSWVALPKEFEEVEPEFHHHAADSLPAFNIGQVALKLIAGSAYGHTAPVKIFSPLFYVEAKMPAGSQLQVPAEYAERALYLVSGELRIGDETIQELSMPVFEEGAEVTITATSDAHLVLLGGATLPEQRYIFWNFVSTSEARIEQAKNDWKAGLLGKVPGDDEFIPLPE</sequence>
<feature type="domain" description="Pirin N-terminal" evidence="3">
    <location>
        <begin position="20"/>
        <end position="123"/>
    </location>
</feature>
<dbReference type="CDD" id="cd02909">
    <property type="entry name" value="cupin_pirin_N"/>
    <property type="match status" value="1"/>
</dbReference>
<gene>
    <name evidence="5" type="ORF">H8L32_15675</name>
</gene>
<dbReference type="InterPro" id="IPR012093">
    <property type="entry name" value="Pirin"/>
</dbReference>
<dbReference type="PANTHER" id="PTHR13903">
    <property type="entry name" value="PIRIN-RELATED"/>
    <property type="match status" value="1"/>
</dbReference>
<dbReference type="Gene3D" id="2.60.120.10">
    <property type="entry name" value="Jelly Rolls"/>
    <property type="match status" value="2"/>
</dbReference>
<evidence type="ECO:0000259" key="3">
    <source>
        <dbReference type="Pfam" id="PF02678"/>
    </source>
</evidence>
<dbReference type="RefSeq" id="WP_186948466.1">
    <property type="nucleotide sequence ID" value="NZ_JACOGF010000008.1"/>
</dbReference>
<dbReference type="InterPro" id="IPR003829">
    <property type="entry name" value="Pirin_N_dom"/>
</dbReference>
<protein>
    <submittedName>
        <fullName evidence="5">Pirin family protein</fullName>
    </submittedName>
</protein>
<dbReference type="CDD" id="cd02247">
    <property type="entry name" value="cupin_pirin_C"/>
    <property type="match status" value="1"/>
</dbReference>
<dbReference type="InterPro" id="IPR008778">
    <property type="entry name" value="Pirin_C_dom"/>
</dbReference>
<feature type="domain" description="Pirin C-terminal" evidence="4">
    <location>
        <begin position="176"/>
        <end position="272"/>
    </location>
</feature>
<evidence type="ECO:0000256" key="1">
    <source>
        <dbReference type="ARBA" id="ARBA00008416"/>
    </source>
</evidence>
<dbReference type="PIRSF" id="PIRSF006232">
    <property type="entry name" value="Pirin"/>
    <property type="match status" value="1"/>
</dbReference>
<evidence type="ECO:0000313" key="5">
    <source>
        <dbReference type="EMBL" id="MBC3918930.1"/>
    </source>
</evidence>
<dbReference type="Proteomes" id="UP000650424">
    <property type="component" value="Unassembled WGS sequence"/>
</dbReference>
<dbReference type="PANTHER" id="PTHR13903:SF8">
    <property type="entry name" value="PIRIN"/>
    <property type="match status" value="1"/>
</dbReference>
<dbReference type="SUPFAM" id="SSF51182">
    <property type="entry name" value="RmlC-like cupins"/>
    <property type="match status" value="1"/>
</dbReference>
<accession>A0ABR6ZTR5</accession>
<comment type="similarity">
    <text evidence="1 2">Belongs to the pirin family.</text>
</comment>
<keyword evidence="6" id="KW-1185">Reference proteome</keyword>
<name>A0ABR6ZTR5_9BURK</name>
<organism evidence="5 6">
    <name type="scientific">Undibacterium hunanense</name>
    <dbReference type="NCBI Taxonomy" id="2762292"/>
    <lineage>
        <taxon>Bacteria</taxon>
        <taxon>Pseudomonadati</taxon>
        <taxon>Pseudomonadota</taxon>
        <taxon>Betaproteobacteria</taxon>
        <taxon>Burkholderiales</taxon>
        <taxon>Oxalobacteraceae</taxon>
        <taxon>Undibacterium</taxon>
    </lineage>
</organism>
<dbReference type="Pfam" id="PF02678">
    <property type="entry name" value="Pirin"/>
    <property type="match status" value="1"/>
</dbReference>
<dbReference type="EMBL" id="JACOGF010000008">
    <property type="protein sequence ID" value="MBC3918930.1"/>
    <property type="molecule type" value="Genomic_DNA"/>
</dbReference>
<evidence type="ECO:0000256" key="2">
    <source>
        <dbReference type="RuleBase" id="RU003457"/>
    </source>
</evidence>
<dbReference type="InterPro" id="IPR011051">
    <property type="entry name" value="RmlC_Cupin_sf"/>
</dbReference>
<reference evidence="5 6" key="1">
    <citation type="submission" date="2020-08" db="EMBL/GenBank/DDBJ databases">
        <title>Novel species isolated from subtropical streams in China.</title>
        <authorList>
            <person name="Lu H."/>
        </authorList>
    </citation>
    <scope>NUCLEOTIDE SEQUENCE [LARGE SCALE GENOMIC DNA]</scope>
    <source>
        <strain evidence="5 6">CY18W</strain>
    </source>
</reference>
<dbReference type="Pfam" id="PF05726">
    <property type="entry name" value="Pirin_C"/>
    <property type="match status" value="1"/>
</dbReference>